<dbReference type="GO" id="GO:0005737">
    <property type="term" value="C:cytoplasm"/>
    <property type="evidence" value="ECO:0007669"/>
    <property type="project" value="TreeGrafter"/>
</dbReference>
<dbReference type="CDD" id="cd17075">
    <property type="entry name" value="UBX1_UBXN9"/>
    <property type="match status" value="1"/>
</dbReference>
<evidence type="ECO:0000256" key="1">
    <source>
        <dbReference type="SAM" id="Coils"/>
    </source>
</evidence>
<feature type="coiled-coil region" evidence="1">
    <location>
        <begin position="323"/>
        <end position="367"/>
    </location>
</feature>
<evidence type="ECO:0000259" key="3">
    <source>
        <dbReference type="PROSITE" id="PS50033"/>
    </source>
</evidence>
<dbReference type="Pfam" id="PF11470">
    <property type="entry name" value="TUG-UBL1"/>
    <property type="match status" value="1"/>
</dbReference>
<dbReference type="InterPro" id="IPR021569">
    <property type="entry name" value="TUG-UBL1"/>
</dbReference>
<protein>
    <recommendedName>
        <fullName evidence="3">UBX domain-containing protein</fullName>
    </recommendedName>
</protein>
<feature type="region of interest" description="Disordered" evidence="2">
    <location>
        <begin position="231"/>
        <end position="261"/>
    </location>
</feature>
<feature type="compositionally biased region" description="Basic and acidic residues" evidence="2">
    <location>
        <begin position="503"/>
        <end position="520"/>
    </location>
</feature>
<dbReference type="CDD" id="cd16105">
    <property type="entry name" value="Ubl_ASPSCR1_like"/>
    <property type="match status" value="1"/>
</dbReference>
<gene>
    <name evidence="4" type="ORF">WA026_000475</name>
</gene>
<sequence length="526" mass="59604">MTSRTVNVLAPNGRRQTVKCTLNTTILQVLEEVCKKQGFNPGDYDIKHHNKALDTSMTIQFSGLPNNAQLELGPAVKTRKESEITVALNVQDGNRILGTFLPSNTLQDVLNSLYQSQEPNPVVIYMRRELYGEDLEKTDLRSLGLTGGRAMLRVIHKSPEELKTQANVSSTIPPKIVEEKPYKRVFQPIDHNDNAHTVDGEHSHIDDQKFSPTAKNVPAQLDVLKLAKERKRNEDKANTMDHKSSQEVLKPEKGRTIKKEGRPRISETIKPQTVEQVHSYELDDVNLEDFPFTGDKRGLIFPLESAESQVIEDPPDDFFNLTVEDAKTILRDIRRNKEEAEKGGPLLTAALRQLEESEKQLRKINKYSVCIIRILFPDRIVLQGVFSPTDSVKTVSEFVAEHLSNINTPFYLYSSPPKKILPEDKKLIEVDCVPRALLHFGIEDLYKTNQLSFLRDDLRNKFTTNSRASLAAMKIKHEMKRIKNQDEDAGKESPIAGCSQESDSSKATHTETDLKTEKIPKWFKAT</sequence>
<evidence type="ECO:0000256" key="2">
    <source>
        <dbReference type="SAM" id="MobiDB-lite"/>
    </source>
</evidence>
<name>A0AAW1UXR4_9CUCU</name>
<dbReference type="GO" id="GO:0042593">
    <property type="term" value="P:glucose homeostasis"/>
    <property type="evidence" value="ECO:0007669"/>
    <property type="project" value="TreeGrafter"/>
</dbReference>
<organism evidence="4 5">
    <name type="scientific">Henosepilachna vigintioctopunctata</name>
    <dbReference type="NCBI Taxonomy" id="420089"/>
    <lineage>
        <taxon>Eukaryota</taxon>
        <taxon>Metazoa</taxon>
        <taxon>Ecdysozoa</taxon>
        <taxon>Arthropoda</taxon>
        <taxon>Hexapoda</taxon>
        <taxon>Insecta</taxon>
        <taxon>Pterygota</taxon>
        <taxon>Neoptera</taxon>
        <taxon>Endopterygota</taxon>
        <taxon>Coleoptera</taxon>
        <taxon>Polyphaga</taxon>
        <taxon>Cucujiformia</taxon>
        <taxon>Coccinelloidea</taxon>
        <taxon>Coccinellidae</taxon>
        <taxon>Epilachninae</taxon>
        <taxon>Epilachnini</taxon>
        <taxon>Henosepilachna</taxon>
    </lineage>
</organism>
<dbReference type="EMBL" id="JARQZJ010000121">
    <property type="protein sequence ID" value="KAK9888207.1"/>
    <property type="molecule type" value="Genomic_DNA"/>
</dbReference>
<dbReference type="AlphaFoldDB" id="A0AAW1UXR4"/>
<reference evidence="4 5" key="1">
    <citation type="submission" date="2023-03" db="EMBL/GenBank/DDBJ databases">
        <title>Genome insight into feeding habits of ladybird beetles.</title>
        <authorList>
            <person name="Li H.-S."/>
            <person name="Huang Y.-H."/>
            <person name="Pang H."/>
        </authorList>
    </citation>
    <scope>NUCLEOTIDE SEQUENCE [LARGE SCALE GENOMIC DNA]</scope>
    <source>
        <strain evidence="4">SYSU_2023b</strain>
        <tissue evidence="4">Whole body</tissue>
    </source>
</reference>
<dbReference type="InterPro" id="IPR001012">
    <property type="entry name" value="UBX_dom"/>
</dbReference>
<dbReference type="GO" id="GO:0005634">
    <property type="term" value="C:nucleus"/>
    <property type="evidence" value="ECO:0007669"/>
    <property type="project" value="TreeGrafter"/>
</dbReference>
<dbReference type="GO" id="GO:0012506">
    <property type="term" value="C:vesicle membrane"/>
    <property type="evidence" value="ECO:0007669"/>
    <property type="project" value="TreeGrafter"/>
</dbReference>
<dbReference type="PANTHER" id="PTHR46467">
    <property type="entry name" value="TETHER CONTAINING UBX DOMAIN FOR GLUT4"/>
    <property type="match status" value="1"/>
</dbReference>
<evidence type="ECO:0000313" key="4">
    <source>
        <dbReference type="EMBL" id="KAK9888207.1"/>
    </source>
</evidence>
<keyword evidence="1" id="KW-0175">Coiled coil</keyword>
<dbReference type="InterPro" id="IPR029071">
    <property type="entry name" value="Ubiquitin-like_domsf"/>
</dbReference>
<proteinExistence type="predicted"/>
<keyword evidence="5" id="KW-1185">Reference proteome</keyword>
<dbReference type="Proteomes" id="UP001431783">
    <property type="component" value="Unassembled WGS sequence"/>
</dbReference>
<dbReference type="SUPFAM" id="SSF54236">
    <property type="entry name" value="Ubiquitin-like"/>
    <property type="match status" value="2"/>
</dbReference>
<dbReference type="InterPro" id="IPR059238">
    <property type="entry name" value="UBX1_UBXN9"/>
</dbReference>
<dbReference type="PROSITE" id="PS50033">
    <property type="entry name" value="UBX"/>
    <property type="match status" value="1"/>
</dbReference>
<accession>A0AAW1UXR4</accession>
<dbReference type="Pfam" id="PF00789">
    <property type="entry name" value="UBX"/>
    <property type="match status" value="1"/>
</dbReference>
<dbReference type="Gene3D" id="3.10.20.90">
    <property type="entry name" value="Phosphatidylinositol 3-kinase Catalytic Subunit, Chain A, domain 1"/>
    <property type="match status" value="2"/>
</dbReference>
<evidence type="ECO:0000313" key="5">
    <source>
        <dbReference type="Proteomes" id="UP001431783"/>
    </source>
</evidence>
<dbReference type="PANTHER" id="PTHR46467:SF1">
    <property type="entry name" value="TETHER CONTAINING UBX DOMAIN FOR GLUT4"/>
    <property type="match status" value="1"/>
</dbReference>
<comment type="caution">
    <text evidence="4">The sequence shown here is derived from an EMBL/GenBank/DDBJ whole genome shotgun (WGS) entry which is preliminary data.</text>
</comment>
<dbReference type="CDD" id="cd16118">
    <property type="entry name" value="UBX2_UBXN9"/>
    <property type="match status" value="1"/>
</dbReference>
<feature type="domain" description="UBX" evidence="3">
    <location>
        <begin position="365"/>
        <end position="440"/>
    </location>
</feature>
<feature type="region of interest" description="Disordered" evidence="2">
    <location>
        <begin position="484"/>
        <end position="526"/>
    </location>
</feature>
<dbReference type="GO" id="GO:0006886">
    <property type="term" value="P:intracellular protein transport"/>
    <property type="evidence" value="ECO:0007669"/>
    <property type="project" value="TreeGrafter"/>
</dbReference>
<dbReference type="SMART" id="SM00166">
    <property type="entry name" value="UBX"/>
    <property type="match status" value="1"/>
</dbReference>